<feature type="compositionally biased region" description="Low complexity" evidence="9">
    <location>
        <begin position="78"/>
        <end position="91"/>
    </location>
</feature>
<evidence type="ECO:0000256" key="1">
    <source>
        <dbReference type="ARBA" id="ARBA00010101"/>
    </source>
</evidence>
<dbReference type="Proteomes" id="UP000565441">
    <property type="component" value="Unassembled WGS sequence"/>
</dbReference>
<dbReference type="PANTHER" id="PTHR10739:SF13">
    <property type="entry name" value="CHOLINE-PHOSPHATE CYTIDYLYLTRANSFERASE"/>
    <property type="match status" value="1"/>
</dbReference>
<keyword evidence="5" id="KW-0443">Lipid metabolism</keyword>
<evidence type="ECO:0000256" key="9">
    <source>
        <dbReference type="SAM" id="MobiDB-lite"/>
    </source>
</evidence>
<keyword evidence="7" id="KW-1208">Phospholipid metabolism</keyword>
<comment type="similarity">
    <text evidence="1">Belongs to the cytidylyltransferase family.</text>
</comment>
<organism evidence="11 12">
    <name type="scientific">Tricholomella constricta</name>
    <dbReference type="NCBI Taxonomy" id="117010"/>
    <lineage>
        <taxon>Eukaryota</taxon>
        <taxon>Fungi</taxon>
        <taxon>Dikarya</taxon>
        <taxon>Basidiomycota</taxon>
        <taxon>Agaricomycotina</taxon>
        <taxon>Agaricomycetes</taxon>
        <taxon>Agaricomycetidae</taxon>
        <taxon>Agaricales</taxon>
        <taxon>Tricholomatineae</taxon>
        <taxon>Lyophyllaceae</taxon>
        <taxon>Tricholomella</taxon>
    </lineage>
</organism>
<feature type="compositionally biased region" description="Acidic residues" evidence="9">
    <location>
        <begin position="30"/>
        <end position="39"/>
    </location>
</feature>
<feature type="region of interest" description="Disordered" evidence="9">
    <location>
        <begin position="385"/>
        <end position="415"/>
    </location>
</feature>
<dbReference type="GO" id="GO:0004105">
    <property type="term" value="F:choline-phosphate cytidylyltransferase activity"/>
    <property type="evidence" value="ECO:0007669"/>
    <property type="project" value="UniProtKB-EC"/>
</dbReference>
<keyword evidence="2" id="KW-0444">Lipid biosynthesis</keyword>
<dbReference type="OrthoDB" id="17102at2759"/>
<feature type="domain" description="Cytidyltransferase-like" evidence="10">
    <location>
        <begin position="232"/>
        <end position="359"/>
    </location>
</feature>
<dbReference type="Gene3D" id="3.40.50.620">
    <property type="entry name" value="HUPs"/>
    <property type="match status" value="1"/>
</dbReference>
<dbReference type="PANTHER" id="PTHR10739">
    <property type="entry name" value="CYTIDYLYLTRANSFERASE"/>
    <property type="match status" value="1"/>
</dbReference>
<evidence type="ECO:0000256" key="6">
    <source>
        <dbReference type="ARBA" id="ARBA00023209"/>
    </source>
</evidence>
<evidence type="ECO:0000256" key="2">
    <source>
        <dbReference type="ARBA" id="ARBA00022516"/>
    </source>
</evidence>
<evidence type="ECO:0000256" key="5">
    <source>
        <dbReference type="ARBA" id="ARBA00023098"/>
    </source>
</evidence>
<feature type="compositionally biased region" description="Polar residues" evidence="9">
    <location>
        <begin position="127"/>
        <end position="148"/>
    </location>
</feature>
<reference evidence="11 12" key="1">
    <citation type="journal article" date="2020" name="ISME J.">
        <title>Uncovering the hidden diversity of litter-decomposition mechanisms in mushroom-forming fungi.</title>
        <authorList>
            <person name="Floudas D."/>
            <person name="Bentzer J."/>
            <person name="Ahren D."/>
            <person name="Johansson T."/>
            <person name="Persson P."/>
            <person name="Tunlid A."/>
        </authorList>
    </citation>
    <scope>NUCLEOTIDE SEQUENCE [LARGE SCALE GENOMIC DNA]</scope>
    <source>
        <strain evidence="11 12">CBS 661.87</strain>
    </source>
</reference>
<gene>
    <name evidence="11" type="ORF">D9615_007733</name>
</gene>
<dbReference type="InterPro" id="IPR014729">
    <property type="entry name" value="Rossmann-like_a/b/a_fold"/>
</dbReference>
<dbReference type="CDD" id="cd02174">
    <property type="entry name" value="CCT"/>
    <property type="match status" value="1"/>
</dbReference>
<evidence type="ECO:0000313" key="12">
    <source>
        <dbReference type="Proteomes" id="UP000565441"/>
    </source>
</evidence>
<dbReference type="GO" id="GO:0005635">
    <property type="term" value="C:nuclear envelope"/>
    <property type="evidence" value="ECO:0007669"/>
    <property type="project" value="TreeGrafter"/>
</dbReference>
<dbReference type="InterPro" id="IPR045049">
    <property type="entry name" value="Pcy1-like"/>
</dbReference>
<keyword evidence="3" id="KW-0808">Transferase</keyword>
<evidence type="ECO:0000256" key="7">
    <source>
        <dbReference type="ARBA" id="ARBA00023264"/>
    </source>
</evidence>
<proteinExistence type="inferred from homology"/>
<dbReference type="InterPro" id="IPR041723">
    <property type="entry name" value="CCT"/>
</dbReference>
<dbReference type="NCBIfam" id="TIGR00125">
    <property type="entry name" value="cyt_tran_rel"/>
    <property type="match status" value="1"/>
</dbReference>
<evidence type="ECO:0000313" key="11">
    <source>
        <dbReference type="EMBL" id="KAF5376087.1"/>
    </source>
</evidence>
<evidence type="ECO:0000256" key="8">
    <source>
        <dbReference type="ARBA" id="ARBA00026101"/>
    </source>
</evidence>
<keyword evidence="6" id="KW-0594">Phospholipid biosynthesis</keyword>
<keyword evidence="12" id="KW-1185">Reference proteome</keyword>
<accession>A0A8H5M099</accession>
<dbReference type="InterPro" id="IPR004821">
    <property type="entry name" value="Cyt_trans-like"/>
</dbReference>
<sequence length="415" mass="45541">MSVEAPRKVLHSKRSFGKYPRVIDSPAYDASEEDNDPLTDDGASAVSIPVSRHGHNTSNLRASSHPKPYSVSRVKHQLASSLLSDSDGVDSPTYDGDVESSATASADVLSSRVPHHHHHHTSSTSTLNTPITPNFPSSSTTPITENGNPMSAMRATTDSNHPVFISPPVHVSVAPLHVPEEPAVAAASEAAFNPAALTAEDIQAFVQKAIDGESWRKYKINPPATDRPVRVYADGVYDLFHFGHALQLRQAKLSFPSVYLLVGVCSDELVRANKAQGIMTHAERLEAARHCRWVDEIVADAPWVIDEDFIKKFEIDYVAHDEDPYASGGHDDVYDYVKSQGKFIPTRRTPGISTSDLLERIVSGYRNRDFDDKLTKMGHAELRAEGSDYDDSSRYASRLASRSTSPTHKAIPEEH</sequence>
<evidence type="ECO:0000256" key="4">
    <source>
        <dbReference type="ARBA" id="ARBA00022695"/>
    </source>
</evidence>
<feature type="region of interest" description="Disordered" evidence="9">
    <location>
        <begin position="21"/>
        <end position="148"/>
    </location>
</feature>
<protein>
    <recommendedName>
        <fullName evidence="8">choline-phosphate cytidylyltransferase</fullName>
        <ecNumber evidence="8">2.7.7.15</ecNumber>
    </recommendedName>
</protein>
<name>A0A8H5M099_9AGAR</name>
<dbReference type="EC" id="2.7.7.15" evidence="8"/>
<evidence type="ECO:0000259" key="10">
    <source>
        <dbReference type="Pfam" id="PF01467"/>
    </source>
</evidence>
<dbReference type="Pfam" id="PF01467">
    <property type="entry name" value="CTP_transf_like"/>
    <property type="match status" value="1"/>
</dbReference>
<dbReference type="SUPFAM" id="SSF52374">
    <property type="entry name" value="Nucleotidylyl transferase"/>
    <property type="match status" value="1"/>
</dbReference>
<dbReference type="AlphaFoldDB" id="A0A8H5M099"/>
<dbReference type="GO" id="GO:0031210">
    <property type="term" value="F:phosphatidylcholine binding"/>
    <property type="evidence" value="ECO:0007669"/>
    <property type="project" value="TreeGrafter"/>
</dbReference>
<keyword evidence="4" id="KW-0548">Nucleotidyltransferase</keyword>
<evidence type="ECO:0000256" key="3">
    <source>
        <dbReference type="ARBA" id="ARBA00022679"/>
    </source>
</evidence>
<comment type="caution">
    <text evidence="11">The sequence shown here is derived from an EMBL/GenBank/DDBJ whole genome shotgun (WGS) entry which is preliminary data.</text>
</comment>
<dbReference type="EMBL" id="JAACJP010000030">
    <property type="protein sequence ID" value="KAF5376087.1"/>
    <property type="molecule type" value="Genomic_DNA"/>
</dbReference>
<feature type="compositionally biased region" description="Low complexity" evidence="9">
    <location>
        <begin position="394"/>
        <end position="405"/>
    </location>
</feature>